<dbReference type="PANTHER" id="PTHR16026:SF0">
    <property type="entry name" value="CARTILAGE ACIDIC PROTEIN 1"/>
    <property type="match status" value="1"/>
</dbReference>
<dbReference type="InterPro" id="IPR011519">
    <property type="entry name" value="UnbV_ASPIC"/>
</dbReference>
<protein>
    <recommendedName>
        <fullName evidence="2">ASPIC/UnbV domain-containing protein</fullName>
    </recommendedName>
</protein>
<dbReference type="InterPro" id="IPR013517">
    <property type="entry name" value="FG-GAP"/>
</dbReference>
<dbReference type="Pfam" id="PF07593">
    <property type="entry name" value="UnbV_ASPIC"/>
    <property type="match status" value="1"/>
</dbReference>
<accession>A0A0E9MVS9</accession>
<dbReference type="Pfam" id="PF13517">
    <property type="entry name" value="FG-GAP_3"/>
    <property type="match status" value="4"/>
</dbReference>
<evidence type="ECO:0000313" key="3">
    <source>
        <dbReference type="EMBL" id="GAO41516.1"/>
    </source>
</evidence>
<dbReference type="RefSeq" id="WP_046367370.1">
    <property type="nucleotide sequence ID" value="NZ_BBWV01000001.1"/>
</dbReference>
<dbReference type="AlphaFoldDB" id="A0A0E9MVS9"/>
<dbReference type="OrthoDB" id="600363at2"/>
<dbReference type="SUPFAM" id="SSF69318">
    <property type="entry name" value="Integrin alpha N-terminal domain"/>
    <property type="match status" value="3"/>
</dbReference>
<dbReference type="InterPro" id="IPR028994">
    <property type="entry name" value="Integrin_alpha_N"/>
</dbReference>
<dbReference type="STRING" id="1220578.FPE01S_01_05300"/>
<dbReference type="EMBL" id="BBWV01000001">
    <property type="protein sequence ID" value="GAO41516.1"/>
    <property type="molecule type" value="Genomic_DNA"/>
</dbReference>
<evidence type="ECO:0000313" key="4">
    <source>
        <dbReference type="Proteomes" id="UP000033121"/>
    </source>
</evidence>
<dbReference type="PANTHER" id="PTHR16026">
    <property type="entry name" value="CARTILAGE ACIDIC PROTEIN 1"/>
    <property type="match status" value="1"/>
</dbReference>
<dbReference type="Gene3D" id="2.130.10.130">
    <property type="entry name" value="Integrin alpha, N-terminal"/>
    <property type="match status" value="4"/>
</dbReference>
<reference evidence="3 4" key="1">
    <citation type="submission" date="2015-04" db="EMBL/GenBank/DDBJ databases">
        <title>Whole genome shotgun sequence of Flavihumibacter petaseus NBRC 106054.</title>
        <authorList>
            <person name="Miyazawa S."/>
            <person name="Hosoyama A."/>
            <person name="Hashimoto M."/>
            <person name="Noguchi M."/>
            <person name="Tsuchikane K."/>
            <person name="Ohji S."/>
            <person name="Yamazoe A."/>
            <person name="Ichikawa N."/>
            <person name="Kimura A."/>
            <person name="Fujita N."/>
        </authorList>
    </citation>
    <scope>NUCLEOTIDE SEQUENCE [LARGE SCALE GENOMIC DNA]</scope>
    <source>
        <strain evidence="3 4">NBRC 106054</strain>
    </source>
</reference>
<dbReference type="InterPro" id="IPR027039">
    <property type="entry name" value="Crtac1"/>
</dbReference>
<sequence length="1093" mass="119600">MGLLFATCSTGGKPALFERVDEEYSGLHFNNLITAGDSLNALNFPNIYHGAGVGIGDFNGDGLPDVFMAGNMVSSRLYLNQGSFRFTDITSPAKVETTKWVNGVSVVDINQDGRKDIYLSCIGANILFINKGPDASGIPVFEDQAAAYGLNNTAYSMQAAFFDYDLDGDLDMYLLNNGLASAKTNYLVRPRLLKGESETTDRLYRSDGDKTQPCFTDVTIAAGLGAEGFGLGVAVSDLNHDGYPDLYISNDYISNDLLLINNRNGTFSDRNNQWITQTSLNGMGVDIADVNNDGWTDIVQLDMLPLENQRRKMMLGKPNYALFSSQRKLNYQAQFVKNSLQLNKGVGPDGELFFSECAEMAGIAATDWSWAPLLADFDNDGFRDLYISNGYRRNITDLDFIVNDFKSNNKFGTAAFRKSTYKVQLEQLPEIKIRDNIFRNNAGEFFEDKTNGWGFDSTSFSTGAAYADLDNDGDLDLVVNAIDAPAIVYRNTLNNNAAGEEKSHFLSVHLEGDSLNKQGIGAVLTVFIADKKIRQEQYPVRGYLSSVDEKLVIGIGNHRMVDSCRIRWPDGRTELRSLLAADSVYTFRYDQSTLPAIEADVIRVPLFTDITANTGVIYQHQEADFSDFDINSLIPYKTSQNGPCYAVGDIDGDSLEDVFIGGNTVSSAHILFQQPDGKFRMTDLGEAGSHEDLAALLFDADNDHDLDLYIVRGSTEFGKGAVALQDSFFLNDGSGHLEPANNRIPAETSNGGTVAAADYDGDGDLDLFVGGKSTPGAYPLADSSMLLENQSGYFRRAVASGLPSHMGIINAAGWADLDGDGDADLVTAAEFGQVTVHLNQRGHFTLPTGNGLAAITGWWKSLGIADIDNDGDIDIIAGNLGLNSHFRASSDKPLTLYEADLDGNGNTESVIGFYLPDQDGRYRLYPDVPRDQLIAQVPLIRKRYERYSGYADATLDDIFDGYRGTVEKLAITDLRSLIFINDGKGNFRMTPLPVAAQSAPIFKVLTTDINKDGFIDLMVGGNDRSWEVRYGFTTGMNGMVLLGDGKGNFQSLSERESGLFERGDMRAIAMVQGSGKRRYFIVGINRGCLKVFE</sequence>
<feature type="domain" description="ASPIC/UnbV" evidence="2">
    <location>
        <begin position="519"/>
        <end position="586"/>
    </location>
</feature>
<name>A0A0E9MVS9_9BACT</name>
<evidence type="ECO:0000259" key="2">
    <source>
        <dbReference type="Pfam" id="PF07593"/>
    </source>
</evidence>
<comment type="caution">
    <text evidence="3">The sequence shown here is derived from an EMBL/GenBank/DDBJ whole genome shotgun (WGS) entry which is preliminary data.</text>
</comment>
<dbReference type="Proteomes" id="UP000033121">
    <property type="component" value="Unassembled WGS sequence"/>
</dbReference>
<keyword evidence="4" id="KW-1185">Reference proteome</keyword>
<evidence type="ECO:0000256" key="1">
    <source>
        <dbReference type="ARBA" id="ARBA00022729"/>
    </source>
</evidence>
<proteinExistence type="predicted"/>
<keyword evidence="1" id="KW-0732">Signal</keyword>
<gene>
    <name evidence="3" type="ORF">FPE01S_01_05300</name>
</gene>
<organism evidence="3 4">
    <name type="scientific">Flavihumibacter petaseus NBRC 106054</name>
    <dbReference type="NCBI Taxonomy" id="1220578"/>
    <lineage>
        <taxon>Bacteria</taxon>
        <taxon>Pseudomonadati</taxon>
        <taxon>Bacteroidota</taxon>
        <taxon>Chitinophagia</taxon>
        <taxon>Chitinophagales</taxon>
        <taxon>Chitinophagaceae</taxon>
        <taxon>Flavihumibacter</taxon>
    </lineage>
</organism>